<dbReference type="GO" id="GO:0005737">
    <property type="term" value="C:cytoplasm"/>
    <property type="evidence" value="ECO:0007669"/>
    <property type="project" value="UniProtKB-SubCell"/>
</dbReference>
<dbReference type="SUPFAM" id="SSF56349">
    <property type="entry name" value="DNA breaking-rejoining enzymes"/>
    <property type="match status" value="1"/>
</dbReference>
<evidence type="ECO:0000256" key="2">
    <source>
        <dbReference type="ARBA" id="ARBA00022908"/>
    </source>
</evidence>
<dbReference type="PANTHER" id="PTHR30349">
    <property type="entry name" value="PHAGE INTEGRASE-RELATED"/>
    <property type="match status" value="1"/>
</dbReference>
<dbReference type="PANTHER" id="PTHR30349:SF77">
    <property type="entry name" value="TYROSINE RECOMBINASE XERC"/>
    <property type="match status" value="1"/>
</dbReference>
<comment type="caution">
    <text evidence="6">The sequence shown here is derived from an EMBL/GenBank/DDBJ whole genome shotgun (WGS) entry which is preliminary data.</text>
</comment>
<keyword evidence="3" id="KW-0238">DNA-binding</keyword>
<dbReference type="GO" id="GO:0003677">
    <property type="term" value="F:DNA binding"/>
    <property type="evidence" value="ECO:0007669"/>
    <property type="project" value="UniProtKB-KW"/>
</dbReference>
<dbReference type="InterPro" id="IPR010998">
    <property type="entry name" value="Integrase_recombinase_N"/>
</dbReference>
<gene>
    <name evidence="6" type="ORF">LCGC14_1136990</name>
</gene>
<dbReference type="AlphaFoldDB" id="A0A0F9LZI2"/>
<evidence type="ECO:0000256" key="3">
    <source>
        <dbReference type="ARBA" id="ARBA00023125"/>
    </source>
</evidence>
<keyword evidence="4" id="KW-0233">DNA recombination</keyword>
<proteinExistence type="predicted"/>
<evidence type="ECO:0000259" key="5">
    <source>
        <dbReference type="PROSITE" id="PS51898"/>
    </source>
</evidence>
<dbReference type="EMBL" id="LAZR01005366">
    <property type="protein sequence ID" value="KKN00520.1"/>
    <property type="molecule type" value="Genomic_DNA"/>
</dbReference>
<dbReference type="PROSITE" id="PS51898">
    <property type="entry name" value="TYR_RECOMBINASE"/>
    <property type="match status" value="1"/>
</dbReference>
<reference evidence="6" key="1">
    <citation type="journal article" date="2015" name="Nature">
        <title>Complex archaea that bridge the gap between prokaryotes and eukaryotes.</title>
        <authorList>
            <person name="Spang A."/>
            <person name="Saw J.H."/>
            <person name="Jorgensen S.L."/>
            <person name="Zaremba-Niedzwiedzka K."/>
            <person name="Martijn J."/>
            <person name="Lind A.E."/>
            <person name="van Eijk R."/>
            <person name="Schleper C."/>
            <person name="Guy L."/>
            <person name="Ettema T.J."/>
        </authorList>
    </citation>
    <scope>NUCLEOTIDE SEQUENCE</scope>
</reference>
<dbReference type="Gene3D" id="1.10.443.10">
    <property type="entry name" value="Intergrase catalytic core"/>
    <property type="match status" value="1"/>
</dbReference>
<evidence type="ECO:0000256" key="4">
    <source>
        <dbReference type="ARBA" id="ARBA00023172"/>
    </source>
</evidence>
<dbReference type="InterPro" id="IPR002104">
    <property type="entry name" value="Integrase_catalytic"/>
</dbReference>
<feature type="domain" description="Tyr recombinase" evidence="5">
    <location>
        <begin position="196"/>
        <end position="416"/>
    </location>
</feature>
<sequence length="420" mass="48219">MSRSFTGHPLFDTTSYLEDVADFHCHPSIPQFLGTLPQATGLLRQDYEISRQFLLRYSDVAGTFTRFRSEVQRFLNYLWVTSGRTLSQTDSDVVSAYFKTLKNPPKSWISRGVFAAFTDSGALRVPNHVWRPFALRSKDDNPTYSASQASLNASRTALQTFFKFLVSQQYLLSNPLDEVRKRDRKAKPQLSNDLEADVRRLTDWQWVYFLETVTEAAAQNSKYERHLFVVVTMKSLFLRVGELAPRPLEDGAERIPVFGDFRRKVIQGEEYWSYFVFGKGDKARSVTLPDAYLPYLRRWRTYLGLLGPLPEQNERNPIIPSSHGNALGKRQVQRVYEQAVMLTVERMRDHGFMEEASQFEAIKSETHYLRHTGASQAIESGADIRHISEELGHASAAFTESVYVNSDQARKRFEGRGRSI</sequence>
<protein>
    <recommendedName>
        <fullName evidence="5">Tyr recombinase domain-containing protein</fullName>
    </recommendedName>
</protein>
<name>A0A0F9LZI2_9ZZZZ</name>
<evidence type="ECO:0000313" key="6">
    <source>
        <dbReference type="EMBL" id="KKN00520.1"/>
    </source>
</evidence>
<dbReference type="GO" id="GO:0015074">
    <property type="term" value="P:DNA integration"/>
    <property type="evidence" value="ECO:0007669"/>
    <property type="project" value="UniProtKB-KW"/>
</dbReference>
<keyword evidence="2" id="KW-0229">DNA integration</keyword>
<dbReference type="InterPro" id="IPR050090">
    <property type="entry name" value="Tyrosine_recombinase_XerCD"/>
</dbReference>
<evidence type="ECO:0000256" key="1">
    <source>
        <dbReference type="ARBA" id="ARBA00004496"/>
    </source>
</evidence>
<comment type="subcellular location">
    <subcellularLocation>
        <location evidence="1">Cytoplasm</location>
    </subcellularLocation>
</comment>
<dbReference type="InterPro" id="IPR013762">
    <property type="entry name" value="Integrase-like_cat_sf"/>
</dbReference>
<accession>A0A0F9LZI2</accession>
<dbReference type="InterPro" id="IPR011010">
    <property type="entry name" value="DNA_brk_join_enz"/>
</dbReference>
<dbReference type="GO" id="GO:0006310">
    <property type="term" value="P:DNA recombination"/>
    <property type="evidence" value="ECO:0007669"/>
    <property type="project" value="UniProtKB-KW"/>
</dbReference>
<dbReference type="Gene3D" id="1.10.150.130">
    <property type="match status" value="1"/>
</dbReference>
<dbReference type="Pfam" id="PF00589">
    <property type="entry name" value="Phage_integrase"/>
    <property type="match status" value="1"/>
</dbReference>
<organism evidence="6">
    <name type="scientific">marine sediment metagenome</name>
    <dbReference type="NCBI Taxonomy" id="412755"/>
    <lineage>
        <taxon>unclassified sequences</taxon>
        <taxon>metagenomes</taxon>
        <taxon>ecological metagenomes</taxon>
    </lineage>
</organism>